<dbReference type="Gene3D" id="3.90.1200.10">
    <property type="match status" value="1"/>
</dbReference>
<dbReference type="Pfam" id="PF01636">
    <property type="entry name" value="APH"/>
    <property type="match status" value="1"/>
</dbReference>
<dbReference type="Proteomes" id="UP000076837">
    <property type="component" value="Unassembled WGS sequence"/>
</dbReference>
<feature type="domain" description="Aminoglycoside phosphotransferase" evidence="2">
    <location>
        <begin position="230"/>
        <end position="498"/>
    </location>
</feature>
<dbReference type="EMBL" id="JYNV01000186">
    <property type="protein sequence ID" value="KZM23722.1"/>
    <property type="molecule type" value="Genomic_DNA"/>
</dbReference>
<reference evidence="3 4" key="1">
    <citation type="journal article" date="2016" name="Sci. Rep.">
        <title>Draft genome sequencing and secretome analysis of fungal phytopathogen Ascochyta rabiei provides insight into the necrotrophic effector repertoire.</title>
        <authorList>
            <person name="Verma S."/>
            <person name="Gazara R.K."/>
            <person name="Nizam S."/>
            <person name="Parween S."/>
            <person name="Chattopadhyay D."/>
            <person name="Verma P.K."/>
        </authorList>
    </citation>
    <scope>NUCLEOTIDE SEQUENCE [LARGE SCALE GENOMIC DNA]</scope>
    <source>
        <strain evidence="3 4">ArDII</strain>
    </source>
</reference>
<dbReference type="InterPro" id="IPR051035">
    <property type="entry name" value="Mito_inheritance_9"/>
</dbReference>
<gene>
    <name evidence="3" type="ORF">ST47_g5140</name>
</gene>
<evidence type="ECO:0000313" key="4">
    <source>
        <dbReference type="Proteomes" id="UP000076837"/>
    </source>
</evidence>
<sequence length="713" mass="81170">MPDSKLDSSSEQKERTRSSAPLNLPQELWDETTSFLLPSLALNAADIFKFTSCAYDRVWSAVFAREDWLTSDSAEGIQTKYCYWGDPEKKIRNLHAQNIRGIGDAITWMENLKPIFLLNLNPLTQFAPNDLESLSLRRRSSSVPVQFIFRCFGGLSFWTGCPPLVDVIVAEGEESGLWKSTFEGFTYKDESWNDAFKHSERRRLFNVSELKHLAALAVNKSPGDVARFEKLGEGGFNRTFLITMYDGFQLVGRIPYPATEPKHLVIASEVATMDLLRMHGIPVPKIYSYSATSENPAGTEYIFMELVRGTNLGDIWFSLPEKARITVVTRLVELESRLFALPFSASGSLYYTKDLDDETRKAEVFTTSTSCNGSFCVGPDTRLSLWYGKRSKLNLDRGPSAVLAAGAKKEIAYLTKYGQPLHPFQRLRREIYNYQKVSPAEHVHSLDKYLQAVPYMIPNGDPIITRPTLRHPDLQPNNVFVSDDLSITSLIDWQHCALLPLFLQCGIPNSLQNYSDSISESLIPPELPHDFDEMSEDEQFEQVVLLRRRQLHYFYVAATAKLNPVHYNALTRDFSTLRRKLFDHASSPWEGDNITLKADLIELEQNWSDMTTSNSNTSNDAKPVCPITFSEDDVKHYLHLNAVQMEADEQLQACRNAIGIGPEGWVPLDQYDEIKQRESKLKADALEAAESEQERLMLHEHWIFDDFDEDEYS</sequence>
<evidence type="ECO:0000313" key="3">
    <source>
        <dbReference type="EMBL" id="KZM23722.1"/>
    </source>
</evidence>
<name>A0A163EJH6_DIDRA</name>
<dbReference type="AlphaFoldDB" id="A0A163EJH6"/>
<proteinExistence type="predicted"/>
<evidence type="ECO:0000256" key="1">
    <source>
        <dbReference type="SAM" id="MobiDB-lite"/>
    </source>
</evidence>
<organism evidence="3 4">
    <name type="scientific">Didymella rabiei</name>
    <name type="common">Chickpea ascochyta blight fungus</name>
    <name type="synonym">Mycosphaerella rabiei</name>
    <dbReference type="NCBI Taxonomy" id="5454"/>
    <lineage>
        <taxon>Eukaryota</taxon>
        <taxon>Fungi</taxon>
        <taxon>Dikarya</taxon>
        <taxon>Ascomycota</taxon>
        <taxon>Pezizomycotina</taxon>
        <taxon>Dothideomycetes</taxon>
        <taxon>Pleosporomycetidae</taxon>
        <taxon>Pleosporales</taxon>
        <taxon>Pleosporineae</taxon>
        <taxon>Didymellaceae</taxon>
        <taxon>Ascochyta</taxon>
    </lineage>
</organism>
<dbReference type="InterPro" id="IPR011009">
    <property type="entry name" value="Kinase-like_dom_sf"/>
</dbReference>
<dbReference type="InterPro" id="IPR002575">
    <property type="entry name" value="Aminoglycoside_PTrfase"/>
</dbReference>
<feature type="compositionally biased region" description="Basic and acidic residues" evidence="1">
    <location>
        <begin position="1"/>
        <end position="17"/>
    </location>
</feature>
<dbReference type="SUPFAM" id="SSF56112">
    <property type="entry name" value="Protein kinase-like (PK-like)"/>
    <property type="match status" value="1"/>
</dbReference>
<keyword evidence="4" id="KW-1185">Reference proteome</keyword>
<dbReference type="PANTHER" id="PTHR36091">
    <property type="entry name" value="ALTERED INHERITANCE OF MITOCHONDRIA PROTEIN 9, MITOCHONDRIAL"/>
    <property type="match status" value="1"/>
</dbReference>
<dbReference type="GO" id="GO:0005739">
    <property type="term" value="C:mitochondrion"/>
    <property type="evidence" value="ECO:0007669"/>
    <property type="project" value="TreeGrafter"/>
</dbReference>
<accession>A0A163EJH6</accession>
<dbReference type="Gene3D" id="3.30.200.20">
    <property type="entry name" value="Phosphorylase Kinase, domain 1"/>
    <property type="match status" value="1"/>
</dbReference>
<evidence type="ECO:0000259" key="2">
    <source>
        <dbReference type="Pfam" id="PF01636"/>
    </source>
</evidence>
<comment type="caution">
    <text evidence="3">The sequence shown here is derived from an EMBL/GenBank/DDBJ whole genome shotgun (WGS) entry which is preliminary data.</text>
</comment>
<dbReference type="STRING" id="5454.A0A163EJH6"/>
<protein>
    <submittedName>
        <fullName evidence="3">ATP binding</fullName>
    </submittedName>
</protein>
<feature type="region of interest" description="Disordered" evidence="1">
    <location>
        <begin position="1"/>
        <end position="23"/>
    </location>
</feature>
<dbReference type="PANTHER" id="PTHR36091:SF2">
    <property type="entry name" value="AMINOGLYCOSIDE PHOSPHOTRANSFERASE DOMAIN-CONTAINING PROTEIN"/>
    <property type="match status" value="1"/>
</dbReference>